<dbReference type="AlphaFoldDB" id="C0DXZ7"/>
<accession>C0DXZ7</accession>
<dbReference type="HOGENOM" id="CLU_3215617_0_0_4"/>
<gene>
    <name evidence="1" type="ORF">EIKCOROL_02259</name>
</gene>
<evidence type="ECO:0000313" key="1">
    <source>
        <dbReference type="EMBL" id="EEG23089.1"/>
    </source>
</evidence>
<organism evidence="1 2">
    <name type="scientific">Eikenella corrodens ATCC 23834</name>
    <dbReference type="NCBI Taxonomy" id="546274"/>
    <lineage>
        <taxon>Bacteria</taxon>
        <taxon>Pseudomonadati</taxon>
        <taxon>Pseudomonadota</taxon>
        <taxon>Betaproteobacteria</taxon>
        <taxon>Neisseriales</taxon>
        <taxon>Neisseriaceae</taxon>
        <taxon>Eikenella</taxon>
    </lineage>
</organism>
<proteinExistence type="predicted"/>
<dbReference type="Proteomes" id="UP000005837">
    <property type="component" value="Unassembled WGS sequence"/>
</dbReference>
<evidence type="ECO:0000313" key="2">
    <source>
        <dbReference type="Proteomes" id="UP000005837"/>
    </source>
</evidence>
<protein>
    <submittedName>
        <fullName evidence="1">Uncharacterized protein</fullName>
    </submittedName>
</protein>
<dbReference type="EMBL" id="ACEA01000049">
    <property type="protein sequence ID" value="EEG23089.1"/>
    <property type="molecule type" value="Genomic_DNA"/>
</dbReference>
<name>C0DXZ7_EIKCO</name>
<sequence length="44" mass="5247">MIRAEGIDPRIRTRLPETLAWSELSLRRLRHHPILLKLRFQVAS</sequence>
<reference evidence="1 2" key="1">
    <citation type="submission" date="2009-01" db="EMBL/GenBank/DDBJ databases">
        <authorList>
            <person name="Fulton L."/>
            <person name="Clifton S."/>
            <person name="Chinwalla A.T."/>
            <person name="Mitreva M."/>
            <person name="Sodergren E."/>
            <person name="Weinstock G."/>
            <person name="Clifton S."/>
            <person name="Dooling D.J."/>
            <person name="Fulton B."/>
            <person name="Minx P."/>
            <person name="Pepin K.H."/>
            <person name="Johnson M."/>
            <person name="Bhonagiri V."/>
            <person name="Nash W.E."/>
            <person name="Mardis E.R."/>
            <person name="Wilson R.K."/>
        </authorList>
    </citation>
    <scope>NUCLEOTIDE SEQUENCE [LARGE SCALE GENOMIC DNA]</scope>
    <source>
        <strain evidence="1 2">ATCC 23834</strain>
    </source>
</reference>
<comment type="caution">
    <text evidence="1">The sequence shown here is derived from an EMBL/GenBank/DDBJ whole genome shotgun (WGS) entry which is preliminary data.</text>
</comment>